<evidence type="ECO:0000313" key="3">
    <source>
        <dbReference type="WBParaSite" id="Minc3s00652g15647"/>
    </source>
</evidence>
<evidence type="ECO:0000313" key="2">
    <source>
        <dbReference type="Proteomes" id="UP000887563"/>
    </source>
</evidence>
<keyword evidence="1" id="KW-0812">Transmembrane</keyword>
<dbReference type="Proteomes" id="UP000887563">
    <property type="component" value="Unplaced"/>
</dbReference>
<dbReference type="WBParaSite" id="Minc3s00652g15647">
    <property type="protein sequence ID" value="Minc3s00652g15647"/>
    <property type="gene ID" value="Minc3s00652g15647"/>
</dbReference>
<feature type="transmembrane region" description="Helical" evidence="1">
    <location>
        <begin position="7"/>
        <end position="24"/>
    </location>
</feature>
<keyword evidence="2" id="KW-1185">Reference proteome</keyword>
<name>A0A914LM87_MELIC</name>
<feature type="transmembrane region" description="Helical" evidence="1">
    <location>
        <begin position="44"/>
        <end position="66"/>
    </location>
</feature>
<keyword evidence="1" id="KW-1133">Transmembrane helix</keyword>
<evidence type="ECO:0000256" key="1">
    <source>
        <dbReference type="SAM" id="Phobius"/>
    </source>
</evidence>
<reference evidence="3" key="1">
    <citation type="submission" date="2022-11" db="UniProtKB">
        <authorList>
            <consortium name="WormBaseParasite"/>
        </authorList>
    </citation>
    <scope>IDENTIFICATION</scope>
</reference>
<protein>
    <submittedName>
        <fullName evidence="3">Uncharacterized protein</fullName>
    </submittedName>
</protein>
<sequence>MKIHSRILLQTCVIDIALLIVTVFGQPVLSFQPSGFCVMLLQGYFSSFLEEFPLIQIYIFAIWYFLNTLDVNGIAVQFLYRYLGLNWYIYLFNM</sequence>
<dbReference type="AlphaFoldDB" id="A0A914LM87"/>
<keyword evidence="1" id="KW-0472">Membrane</keyword>
<organism evidence="2 3">
    <name type="scientific">Meloidogyne incognita</name>
    <name type="common">Southern root-knot nematode worm</name>
    <name type="synonym">Oxyuris incognita</name>
    <dbReference type="NCBI Taxonomy" id="6306"/>
    <lineage>
        <taxon>Eukaryota</taxon>
        <taxon>Metazoa</taxon>
        <taxon>Ecdysozoa</taxon>
        <taxon>Nematoda</taxon>
        <taxon>Chromadorea</taxon>
        <taxon>Rhabditida</taxon>
        <taxon>Tylenchina</taxon>
        <taxon>Tylenchomorpha</taxon>
        <taxon>Tylenchoidea</taxon>
        <taxon>Meloidogynidae</taxon>
        <taxon>Meloidogyninae</taxon>
        <taxon>Meloidogyne</taxon>
        <taxon>Meloidogyne incognita group</taxon>
    </lineage>
</organism>
<accession>A0A914LM87</accession>
<proteinExistence type="predicted"/>